<feature type="domain" description="Periplasmic binding protein" evidence="4">
    <location>
        <begin position="41"/>
        <end position="300"/>
    </location>
</feature>
<dbReference type="InterPro" id="IPR025997">
    <property type="entry name" value="SBP_2_dom"/>
</dbReference>
<sequence>MKKQRMTTGLTALGAIAALALAGCSGGGDGGSGGEDKGALAMSFAGRDIQLWNDMLPFMEDVVEDAGYEFVTDNPEWNAQTQVENWESWIVQGEVKVIMGYPAQSDSMVPVTLQAQDAGIPVLGYGSEWEGVSAAVLMDHERDGKRLGEAAAEWIRETYGDESVDVALLAYPDTDLGRFRGEGIKAALDESGLNLNITEQRALNLDEGYAAVQNQLSAFPNTKVWLGISNDQTRGAYQALIDSGVSGTDPTVLVGNVDGTDAEVEYVMEEGSIWRYLYMVPAREIAEANAQMMIDAAEGKDVEDVVLEQTQVTSENAESFLLENQ</sequence>
<dbReference type="GO" id="GO:0030288">
    <property type="term" value="C:outer membrane-bounded periplasmic space"/>
    <property type="evidence" value="ECO:0007669"/>
    <property type="project" value="TreeGrafter"/>
</dbReference>
<name>A0A934UUA4_9MICO</name>
<proteinExistence type="predicted"/>
<evidence type="ECO:0000256" key="1">
    <source>
        <dbReference type="ARBA" id="ARBA00004196"/>
    </source>
</evidence>
<dbReference type="AlphaFoldDB" id="A0A934UUA4"/>
<dbReference type="SUPFAM" id="SSF53822">
    <property type="entry name" value="Periplasmic binding protein-like I"/>
    <property type="match status" value="1"/>
</dbReference>
<keyword evidence="6" id="KW-1185">Reference proteome</keyword>
<organism evidence="5 6">
    <name type="scientific">Leucobacter chromiisoli</name>
    <dbReference type="NCBI Taxonomy" id="2796471"/>
    <lineage>
        <taxon>Bacteria</taxon>
        <taxon>Bacillati</taxon>
        <taxon>Actinomycetota</taxon>
        <taxon>Actinomycetes</taxon>
        <taxon>Micrococcales</taxon>
        <taxon>Microbacteriaceae</taxon>
        <taxon>Leucobacter</taxon>
    </lineage>
</organism>
<gene>
    <name evidence="5" type="ORF">JD276_06125</name>
</gene>
<comment type="subcellular location">
    <subcellularLocation>
        <location evidence="1">Cell envelope</location>
    </subcellularLocation>
</comment>
<evidence type="ECO:0000313" key="5">
    <source>
        <dbReference type="EMBL" id="MBK0418610.1"/>
    </source>
</evidence>
<accession>A0A934UUA4</accession>
<dbReference type="PANTHER" id="PTHR30036:SF1">
    <property type="entry name" value="D-XYLOSE-BINDING PERIPLASMIC PROTEIN"/>
    <property type="match status" value="1"/>
</dbReference>
<evidence type="ECO:0000256" key="3">
    <source>
        <dbReference type="SAM" id="SignalP"/>
    </source>
</evidence>
<dbReference type="PROSITE" id="PS51257">
    <property type="entry name" value="PROKAR_LIPOPROTEIN"/>
    <property type="match status" value="1"/>
</dbReference>
<dbReference type="CDD" id="cd01536">
    <property type="entry name" value="PBP1_ABC_sugar_binding-like"/>
    <property type="match status" value="1"/>
</dbReference>
<feature type="chain" id="PRO_5038757246" evidence="3">
    <location>
        <begin position="23"/>
        <end position="325"/>
    </location>
</feature>
<dbReference type="PANTHER" id="PTHR30036">
    <property type="entry name" value="D-XYLOSE-BINDING PERIPLASMIC PROTEIN"/>
    <property type="match status" value="1"/>
</dbReference>
<feature type="signal peptide" evidence="3">
    <location>
        <begin position="1"/>
        <end position="22"/>
    </location>
</feature>
<dbReference type="InterPro" id="IPR050555">
    <property type="entry name" value="Bact_Solute-Bind_Prot2"/>
</dbReference>
<dbReference type="Gene3D" id="3.40.50.2300">
    <property type="match status" value="2"/>
</dbReference>
<keyword evidence="2 3" id="KW-0732">Signal</keyword>
<evidence type="ECO:0000313" key="6">
    <source>
        <dbReference type="Proteomes" id="UP000608530"/>
    </source>
</evidence>
<dbReference type="Proteomes" id="UP000608530">
    <property type="component" value="Unassembled WGS sequence"/>
</dbReference>
<dbReference type="InterPro" id="IPR028082">
    <property type="entry name" value="Peripla_BP_I"/>
</dbReference>
<protein>
    <submittedName>
        <fullName evidence="5">Sugar ABC transporter substrate-binding protein</fullName>
    </submittedName>
</protein>
<comment type="caution">
    <text evidence="5">The sequence shown here is derived from an EMBL/GenBank/DDBJ whole genome shotgun (WGS) entry which is preliminary data.</text>
</comment>
<evidence type="ECO:0000256" key="2">
    <source>
        <dbReference type="ARBA" id="ARBA00022729"/>
    </source>
</evidence>
<dbReference type="GO" id="GO:0030246">
    <property type="term" value="F:carbohydrate binding"/>
    <property type="evidence" value="ECO:0007669"/>
    <property type="project" value="TreeGrafter"/>
</dbReference>
<evidence type="ECO:0000259" key="4">
    <source>
        <dbReference type="Pfam" id="PF13407"/>
    </source>
</evidence>
<dbReference type="Pfam" id="PF13407">
    <property type="entry name" value="Peripla_BP_4"/>
    <property type="match status" value="1"/>
</dbReference>
<dbReference type="EMBL" id="JAEHOH010000007">
    <property type="protein sequence ID" value="MBK0418610.1"/>
    <property type="molecule type" value="Genomic_DNA"/>
</dbReference>
<reference evidence="5" key="1">
    <citation type="submission" date="2020-12" db="EMBL/GenBank/DDBJ databases">
        <title>Leucobacter sp. CAS1, isolated from Chromium sludge.</title>
        <authorList>
            <person name="Xu Z."/>
        </authorList>
    </citation>
    <scope>NUCLEOTIDE SEQUENCE</scope>
    <source>
        <strain evidence="5">CSA1</strain>
    </source>
</reference>